<evidence type="ECO:0000313" key="6">
    <source>
        <dbReference type="Proteomes" id="UP000190961"/>
    </source>
</evidence>
<dbReference type="InterPro" id="IPR036821">
    <property type="entry name" value="Peptide_deformylase_sf"/>
</dbReference>
<evidence type="ECO:0000256" key="3">
    <source>
        <dbReference type="ARBA" id="ARBA00022801"/>
    </source>
</evidence>
<evidence type="ECO:0000256" key="2">
    <source>
        <dbReference type="ARBA" id="ARBA00022723"/>
    </source>
</evidence>
<dbReference type="Proteomes" id="UP000190961">
    <property type="component" value="Unassembled WGS sequence"/>
</dbReference>
<organism evidence="5 6">
    <name type="scientific">Ohtaekwangia koreensis</name>
    <dbReference type="NCBI Taxonomy" id="688867"/>
    <lineage>
        <taxon>Bacteria</taxon>
        <taxon>Pseudomonadati</taxon>
        <taxon>Bacteroidota</taxon>
        <taxon>Cytophagia</taxon>
        <taxon>Cytophagales</taxon>
        <taxon>Fulvivirgaceae</taxon>
        <taxon>Ohtaekwangia</taxon>
    </lineage>
</organism>
<dbReference type="Gene3D" id="3.90.45.10">
    <property type="entry name" value="Peptide deformylase"/>
    <property type="match status" value="1"/>
</dbReference>
<dbReference type="PIRSF" id="PIRSF004749">
    <property type="entry name" value="Pep_def"/>
    <property type="match status" value="1"/>
</dbReference>
<dbReference type="EMBL" id="FUZU01000001">
    <property type="protein sequence ID" value="SKC49154.1"/>
    <property type="molecule type" value="Genomic_DNA"/>
</dbReference>
<evidence type="ECO:0000313" key="5">
    <source>
        <dbReference type="EMBL" id="SKC49154.1"/>
    </source>
</evidence>
<comment type="cofactor">
    <cofactor evidence="4">
        <name>Fe(2+)</name>
        <dbReference type="ChEBI" id="CHEBI:29033"/>
    </cofactor>
    <text evidence="4">Binds 1 Fe(2+) ion.</text>
</comment>
<evidence type="ECO:0000256" key="4">
    <source>
        <dbReference type="HAMAP-Rule" id="MF_00163"/>
    </source>
</evidence>
<dbReference type="PRINTS" id="PR01576">
    <property type="entry name" value="PDEFORMYLASE"/>
</dbReference>
<keyword evidence="2 4" id="KW-0479">Metal-binding</keyword>
<dbReference type="EC" id="3.5.1.88" evidence="4"/>
<reference evidence="5 6" key="1">
    <citation type="submission" date="2017-02" db="EMBL/GenBank/DDBJ databases">
        <authorList>
            <person name="Peterson S.W."/>
        </authorList>
    </citation>
    <scope>NUCLEOTIDE SEQUENCE [LARGE SCALE GENOMIC DNA]</scope>
    <source>
        <strain evidence="5 6">DSM 25262</strain>
    </source>
</reference>
<comment type="catalytic activity">
    <reaction evidence="4">
        <text>N-terminal N-formyl-L-methionyl-[peptide] + H2O = N-terminal L-methionyl-[peptide] + formate</text>
        <dbReference type="Rhea" id="RHEA:24420"/>
        <dbReference type="Rhea" id="RHEA-COMP:10639"/>
        <dbReference type="Rhea" id="RHEA-COMP:10640"/>
        <dbReference type="ChEBI" id="CHEBI:15377"/>
        <dbReference type="ChEBI" id="CHEBI:15740"/>
        <dbReference type="ChEBI" id="CHEBI:49298"/>
        <dbReference type="ChEBI" id="CHEBI:64731"/>
        <dbReference type="EC" id="3.5.1.88"/>
    </reaction>
</comment>
<keyword evidence="4" id="KW-0408">Iron</keyword>
<keyword evidence="6" id="KW-1185">Reference proteome</keyword>
<dbReference type="RefSeq" id="WP_079685562.1">
    <property type="nucleotide sequence ID" value="NZ_FUZU01000001.1"/>
</dbReference>
<comment type="function">
    <text evidence="4">Removes the formyl group from the N-terminal Met of newly synthesized proteins. Requires at least a dipeptide for an efficient rate of reaction. N-terminal L-methionine is a prerequisite for activity but the enzyme has broad specificity at other positions.</text>
</comment>
<dbReference type="CDD" id="cd00487">
    <property type="entry name" value="Pep_deformylase"/>
    <property type="match status" value="1"/>
</dbReference>
<comment type="similarity">
    <text evidence="1 4">Belongs to the polypeptide deformylase family.</text>
</comment>
<dbReference type="PANTHER" id="PTHR10458:SF22">
    <property type="entry name" value="PEPTIDE DEFORMYLASE"/>
    <property type="match status" value="1"/>
</dbReference>
<dbReference type="OrthoDB" id="9784988at2"/>
<dbReference type="SUPFAM" id="SSF56420">
    <property type="entry name" value="Peptide deformylase"/>
    <property type="match status" value="1"/>
</dbReference>
<dbReference type="GO" id="GO:0006412">
    <property type="term" value="P:translation"/>
    <property type="evidence" value="ECO:0007669"/>
    <property type="project" value="UniProtKB-UniRule"/>
</dbReference>
<keyword evidence="3 4" id="KW-0378">Hydrolase</keyword>
<dbReference type="STRING" id="688867.SAMN05660236_0983"/>
<dbReference type="NCBIfam" id="NF001159">
    <property type="entry name" value="PRK00150.1-3"/>
    <property type="match status" value="1"/>
</dbReference>
<gene>
    <name evidence="4" type="primary">def</name>
    <name evidence="5" type="ORF">SAMN05660236_0983</name>
</gene>
<sequence>MILSIVSYGHDVLRQKCIEVEQHDPELEALITNMWETLYGADGCGLAAPQVNVPVRVFLVDSKLTYESMAEEDREYFYDGDTGIHETFINARIAEYSEDTWIDEEGCLSIPAIARDVERPWSITIEYVDRQFQPQRKTFSGITARMIQHEYDHIEGILYLDYLTPRQKSLLKDKLRKISEGEITAEYPMKFTK</sequence>
<keyword evidence="4" id="KW-0648">Protein biosynthesis</keyword>
<evidence type="ECO:0000256" key="1">
    <source>
        <dbReference type="ARBA" id="ARBA00010759"/>
    </source>
</evidence>
<dbReference type="HAMAP" id="MF_00163">
    <property type="entry name" value="Pep_deformylase"/>
    <property type="match status" value="1"/>
</dbReference>
<feature type="binding site" evidence="4">
    <location>
        <position position="149"/>
    </location>
    <ligand>
        <name>Fe cation</name>
        <dbReference type="ChEBI" id="CHEBI:24875"/>
    </ligand>
</feature>
<dbReference type="Pfam" id="PF01327">
    <property type="entry name" value="Pep_deformylase"/>
    <property type="match status" value="1"/>
</dbReference>
<name>A0A1T5JCS8_9BACT</name>
<dbReference type="PANTHER" id="PTHR10458">
    <property type="entry name" value="PEPTIDE DEFORMYLASE"/>
    <property type="match status" value="1"/>
</dbReference>
<feature type="binding site" evidence="4">
    <location>
        <position position="107"/>
    </location>
    <ligand>
        <name>Fe cation</name>
        <dbReference type="ChEBI" id="CHEBI:24875"/>
    </ligand>
</feature>
<protein>
    <recommendedName>
        <fullName evidence="4">Peptide deformylase</fullName>
        <shortName evidence="4">PDF</shortName>
        <ecNumber evidence="4">3.5.1.88</ecNumber>
    </recommendedName>
    <alternativeName>
        <fullName evidence="4">Polypeptide deformylase</fullName>
    </alternativeName>
</protein>
<proteinExistence type="inferred from homology"/>
<dbReference type="AlphaFoldDB" id="A0A1T5JCS8"/>
<dbReference type="GO" id="GO:0042586">
    <property type="term" value="F:peptide deformylase activity"/>
    <property type="evidence" value="ECO:0007669"/>
    <property type="project" value="UniProtKB-UniRule"/>
</dbReference>
<feature type="binding site" evidence="4">
    <location>
        <position position="153"/>
    </location>
    <ligand>
        <name>Fe cation</name>
        <dbReference type="ChEBI" id="CHEBI:24875"/>
    </ligand>
</feature>
<feature type="active site" evidence="4">
    <location>
        <position position="150"/>
    </location>
</feature>
<dbReference type="GO" id="GO:0046872">
    <property type="term" value="F:metal ion binding"/>
    <property type="evidence" value="ECO:0007669"/>
    <property type="project" value="UniProtKB-KW"/>
</dbReference>
<accession>A0A1T5JCS8</accession>
<dbReference type="NCBIfam" id="TIGR00079">
    <property type="entry name" value="pept_deformyl"/>
    <property type="match status" value="1"/>
</dbReference>
<dbReference type="InterPro" id="IPR023635">
    <property type="entry name" value="Peptide_deformylase"/>
</dbReference>